<keyword evidence="4 10" id="KW-0808">Transferase</keyword>
<comment type="subcellular location">
    <subcellularLocation>
        <location evidence="1">Cell membrane</location>
        <topology evidence="1">Multi-pass membrane protein</topology>
    </subcellularLocation>
</comment>
<proteinExistence type="predicted"/>
<dbReference type="Pfam" id="PF13231">
    <property type="entry name" value="PMT_2"/>
    <property type="match status" value="1"/>
</dbReference>
<dbReference type="RefSeq" id="WP_110834178.1">
    <property type="nucleotide sequence ID" value="NZ_QKLU01000009.1"/>
</dbReference>
<evidence type="ECO:0000256" key="7">
    <source>
        <dbReference type="ARBA" id="ARBA00023136"/>
    </source>
</evidence>
<feature type="domain" description="Glycosyltransferase RgtA/B/C/D-like" evidence="9">
    <location>
        <begin position="65"/>
        <end position="225"/>
    </location>
</feature>
<name>A0A318U8Y0_9SPHI</name>
<keyword evidence="5 8" id="KW-0812">Transmembrane</keyword>
<dbReference type="GO" id="GO:0005886">
    <property type="term" value="C:plasma membrane"/>
    <property type="evidence" value="ECO:0007669"/>
    <property type="project" value="UniProtKB-SubCell"/>
</dbReference>
<evidence type="ECO:0000256" key="5">
    <source>
        <dbReference type="ARBA" id="ARBA00022692"/>
    </source>
</evidence>
<feature type="transmembrane region" description="Helical" evidence="8">
    <location>
        <begin position="12"/>
        <end position="32"/>
    </location>
</feature>
<evidence type="ECO:0000256" key="4">
    <source>
        <dbReference type="ARBA" id="ARBA00022679"/>
    </source>
</evidence>
<keyword evidence="2" id="KW-1003">Cell membrane</keyword>
<keyword evidence="6 8" id="KW-1133">Transmembrane helix</keyword>
<dbReference type="AlphaFoldDB" id="A0A318U8Y0"/>
<dbReference type="OrthoDB" id="9178203at2"/>
<dbReference type="PANTHER" id="PTHR33908">
    <property type="entry name" value="MANNOSYLTRANSFERASE YKCB-RELATED"/>
    <property type="match status" value="1"/>
</dbReference>
<feature type="transmembrane region" description="Helical" evidence="8">
    <location>
        <begin position="69"/>
        <end position="88"/>
    </location>
</feature>
<dbReference type="GO" id="GO:0016763">
    <property type="term" value="F:pentosyltransferase activity"/>
    <property type="evidence" value="ECO:0007669"/>
    <property type="project" value="TreeGrafter"/>
</dbReference>
<feature type="transmembrane region" description="Helical" evidence="8">
    <location>
        <begin position="311"/>
        <end position="327"/>
    </location>
</feature>
<evidence type="ECO:0000256" key="6">
    <source>
        <dbReference type="ARBA" id="ARBA00022989"/>
    </source>
</evidence>
<organism evidence="10 11">
    <name type="scientific">Pedobacter nutrimenti</name>
    <dbReference type="NCBI Taxonomy" id="1241337"/>
    <lineage>
        <taxon>Bacteria</taxon>
        <taxon>Pseudomonadati</taxon>
        <taxon>Bacteroidota</taxon>
        <taxon>Sphingobacteriia</taxon>
        <taxon>Sphingobacteriales</taxon>
        <taxon>Sphingobacteriaceae</taxon>
        <taxon>Pedobacter</taxon>
    </lineage>
</organism>
<comment type="caution">
    <text evidence="10">The sequence shown here is derived from an EMBL/GenBank/DDBJ whole genome shotgun (WGS) entry which is preliminary data.</text>
</comment>
<sequence length="554" mass="63442">MEQSSPEKRIQWLYFFIAIAVLVNLSGLFVTIMEPDGALYASIAKNMLLRNNFSELFVEGRDWLDKPHFPFWAAAIAFKIFGVHTWSYKLPALLVMFMGTAYTYRFAKDLYTKETGLWAALILLTAQHTVISNMDVRAEPYLTGFIMAAVYHFYKGLGKGWFVQVLVGALFAACAVMTKGIFALIPVGGAIAGHLILTRQWKLLFNLRWLVAALLILVFILPELWCLYQQFDLHPEKLVFGKHGVSGVKFFFWDSQFGRFFNSGPIKKSPGDPTFFLHTILWAYLPWSFLFYIAVVQYIRKGYKKVRNVEWFNLCGAGLTFLIFSASKFQLPFYITIIFPFFSILTAGYIVQLEAGKIFTRIRVMQQAILVLMLVAVGLLQFYFRPDLSVLALLLLAGSFILIVAVWRMPSAGKFKVWMQSAAIAFFVQLYFNIAFYPKLLTYQSDSEAAFWMNVNNKENLPVVRVLNGLAYAVEFYSNDEIYHYRLGEQNKLPARPYLIYTEADVVPLLENEGIKGQVLKNFKGYHITKLKGKFLNHHTREGALTTSQVILIK</sequence>
<dbReference type="InterPro" id="IPR038731">
    <property type="entry name" value="RgtA/B/C-like"/>
</dbReference>
<dbReference type="PANTHER" id="PTHR33908:SF11">
    <property type="entry name" value="MEMBRANE PROTEIN"/>
    <property type="match status" value="1"/>
</dbReference>
<dbReference type="EMBL" id="QKLU01000009">
    <property type="protein sequence ID" value="PYF69995.1"/>
    <property type="molecule type" value="Genomic_DNA"/>
</dbReference>
<evidence type="ECO:0000256" key="3">
    <source>
        <dbReference type="ARBA" id="ARBA00022676"/>
    </source>
</evidence>
<keyword evidence="3" id="KW-0328">Glycosyltransferase</keyword>
<protein>
    <submittedName>
        <fullName evidence="10">4-amino-4-deoxy-L-arabinose transferase-like glycosyltransferase</fullName>
    </submittedName>
</protein>
<dbReference type="Proteomes" id="UP000248198">
    <property type="component" value="Unassembled WGS sequence"/>
</dbReference>
<gene>
    <name evidence="10" type="ORF">B0O44_10986</name>
</gene>
<feature type="transmembrane region" description="Helical" evidence="8">
    <location>
        <begin position="390"/>
        <end position="410"/>
    </location>
</feature>
<reference evidence="10 11" key="1">
    <citation type="submission" date="2018-06" db="EMBL/GenBank/DDBJ databases">
        <title>Genomic Encyclopedia of Archaeal and Bacterial Type Strains, Phase II (KMG-II): from individual species to whole genera.</title>
        <authorList>
            <person name="Goeker M."/>
        </authorList>
    </citation>
    <scope>NUCLEOTIDE SEQUENCE [LARGE SCALE GENOMIC DNA]</scope>
    <source>
        <strain evidence="10 11">DSM 27372</strain>
    </source>
</reference>
<feature type="transmembrane region" description="Helical" evidence="8">
    <location>
        <begin position="417"/>
        <end position="437"/>
    </location>
</feature>
<evidence type="ECO:0000256" key="2">
    <source>
        <dbReference type="ARBA" id="ARBA00022475"/>
    </source>
</evidence>
<feature type="transmembrane region" description="Helical" evidence="8">
    <location>
        <begin position="364"/>
        <end position="384"/>
    </location>
</feature>
<feature type="transmembrane region" description="Helical" evidence="8">
    <location>
        <begin position="275"/>
        <end position="299"/>
    </location>
</feature>
<evidence type="ECO:0000256" key="1">
    <source>
        <dbReference type="ARBA" id="ARBA00004651"/>
    </source>
</evidence>
<accession>A0A318U8Y0</accession>
<feature type="transmembrane region" description="Helical" evidence="8">
    <location>
        <begin position="166"/>
        <end position="197"/>
    </location>
</feature>
<dbReference type="InterPro" id="IPR050297">
    <property type="entry name" value="LipidA_mod_glycosyltrf_83"/>
</dbReference>
<feature type="transmembrane region" description="Helical" evidence="8">
    <location>
        <begin position="209"/>
        <end position="231"/>
    </location>
</feature>
<evidence type="ECO:0000256" key="8">
    <source>
        <dbReference type="SAM" id="Phobius"/>
    </source>
</evidence>
<evidence type="ECO:0000259" key="9">
    <source>
        <dbReference type="Pfam" id="PF13231"/>
    </source>
</evidence>
<feature type="transmembrane region" description="Helical" evidence="8">
    <location>
        <begin position="333"/>
        <end position="352"/>
    </location>
</feature>
<dbReference type="GO" id="GO:0009103">
    <property type="term" value="P:lipopolysaccharide biosynthetic process"/>
    <property type="evidence" value="ECO:0007669"/>
    <property type="project" value="UniProtKB-ARBA"/>
</dbReference>
<evidence type="ECO:0000313" key="10">
    <source>
        <dbReference type="EMBL" id="PYF69995.1"/>
    </source>
</evidence>
<keyword evidence="7 8" id="KW-0472">Membrane</keyword>
<evidence type="ECO:0000313" key="11">
    <source>
        <dbReference type="Proteomes" id="UP000248198"/>
    </source>
</evidence>
<keyword evidence="11" id="KW-1185">Reference proteome</keyword>